<dbReference type="Pfam" id="PF01336">
    <property type="entry name" value="tRNA_anti-codon"/>
    <property type="match status" value="1"/>
</dbReference>
<dbReference type="PANTHER" id="PTHR42918">
    <property type="entry name" value="LYSYL-TRNA SYNTHETASE"/>
    <property type="match status" value="1"/>
</dbReference>
<dbReference type="GO" id="GO:0000049">
    <property type="term" value="F:tRNA binding"/>
    <property type="evidence" value="ECO:0007669"/>
    <property type="project" value="TreeGrafter"/>
</dbReference>
<dbReference type="CDD" id="cd04322">
    <property type="entry name" value="LysRS_N"/>
    <property type="match status" value="1"/>
</dbReference>
<dbReference type="EMBL" id="MEYK01000039">
    <property type="protein sequence ID" value="OGD24595.1"/>
    <property type="molecule type" value="Genomic_DNA"/>
</dbReference>
<keyword evidence="7" id="KW-0648">Protein biosynthesis</keyword>
<comment type="subcellular location">
    <subcellularLocation>
        <location evidence="7">Cytoplasm</location>
    </subcellularLocation>
</comment>
<dbReference type="Gene3D" id="3.30.930.10">
    <property type="entry name" value="Bira Bifunctional Protein, Domain 2"/>
    <property type="match status" value="1"/>
</dbReference>
<comment type="catalytic activity">
    <reaction evidence="6 7">
        <text>tRNA(Lys) + L-lysine + ATP = L-lysyl-tRNA(Lys) + AMP + diphosphate</text>
        <dbReference type="Rhea" id="RHEA:20792"/>
        <dbReference type="Rhea" id="RHEA-COMP:9696"/>
        <dbReference type="Rhea" id="RHEA-COMP:9697"/>
        <dbReference type="ChEBI" id="CHEBI:30616"/>
        <dbReference type="ChEBI" id="CHEBI:32551"/>
        <dbReference type="ChEBI" id="CHEBI:33019"/>
        <dbReference type="ChEBI" id="CHEBI:78442"/>
        <dbReference type="ChEBI" id="CHEBI:78529"/>
        <dbReference type="ChEBI" id="CHEBI:456215"/>
        <dbReference type="EC" id="6.1.1.6"/>
    </reaction>
</comment>
<comment type="cofactor">
    <cofactor evidence="7">
        <name>Mg(2+)</name>
        <dbReference type="ChEBI" id="CHEBI:18420"/>
    </cofactor>
    <text evidence="7">Binds 3 Mg(2+) ions per subunit.</text>
</comment>
<dbReference type="HAMAP" id="MF_00252">
    <property type="entry name" value="Lys_tRNA_synth_class2"/>
    <property type="match status" value="1"/>
</dbReference>
<dbReference type="InterPro" id="IPR018149">
    <property type="entry name" value="Lys-tRNA-synth_II_C"/>
</dbReference>
<keyword evidence="4 7" id="KW-0067">ATP-binding</keyword>
<evidence type="ECO:0000256" key="5">
    <source>
        <dbReference type="ARBA" id="ARBA00023146"/>
    </source>
</evidence>
<dbReference type="GO" id="GO:0005524">
    <property type="term" value="F:ATP binding"/>
    <property type="evidence" value="ECO:0007669"/>
    <property type="project" value="UniProtKB-UniRule"/>
</dbReference>
<dbReference type="Proteomes" id="UP000176431">
    <property type="component" value="Unassembled WGS sequence"/>
</dbReference>
<evidence type="ECO:0000313" key="9">
    <source>
        <dbReference type="EMBL" id="OGD24595.1"/>
    </source>
</evidence>
<dbReference type="InterPro" id="IPR002313">
    <property type="entry name" value="Lys-tRNA-ligase_II"/>
</dbReference>
<evidence type="ECO:0000256" key="6">
    <source>
        <dbReference type="ARBA" id="ARBA00048573"/>
    </source>
</evidence>
<dbReference type="InterPro" id="IPR045864">
    <property type="entry name" value="aa-tRNA-synth_II/BPL/LPL"/>
</dbReference>
<evidence type="ECO:0000313" key="10">
    <source>
        <dbReference type="Proteomes" id="UP000176431"/>
    </source>
</evidence>
<dbReference type="SUPFAM" id="SSF55681">
    <property type="entry name" value="Class II aaRS and biotin synthetases"/>
    <property type="match status" value="1"/>
</dbReference>
<organism evidence="9 10">
    <name type="scientific">Candidatus Azambacteria bacterium RIFCSPHIGHO2_01_FULL_40_24</name>
    <dbReference type="NCBI Taxonomy" id="1797301"/>
    <lineage>
        <taxon>Bacteria</taxon>
        <taxon>Candidatus Azamiibacteriota</taxon>
    </lineage>
</organism>
<dbReference type="InterPro" id="IPR012340">
    <property type="entry name" value="NA-bd_OB-fold"/>
</dbReference>
<feature type="binding site" evidence="7">
    <location>
        <position position="371"/>
    </location>
    <ligand>
        <name>Mg(2+)</name>
        <dbReference type="ChEBI" id="CHEBI:18420"/>
        <label>2</label>
    </ligand>
</feature>
<dbReference type="InterPro" id="IPR044136">
    <property type="entry name" value="Lys-tRNA-ligase_II_N"/>
</dbReference>
<evidence type="ECO:0000256" key="7">
    <source>
        <dbReference type="HAMAP-Rule" id="MF_00252"/>
    </source>
</evidence>
<dbReference type="GO" id="GO:0005829">
    <property type="term" value="C:cytosol"/>
    <property type="evidence" value="ECO:0007669"/>
    <property type="project" value="TreeGrafter"/>
</dbReference>
<protein>
    <recommendedName>
        <fullName evidence="7">Lysine--tRNA ligase</fullName>
        <ecNumber evidence="7">6.1.1.6</ecNumber>
    </recommendedName>
    <alternativeName>
        <fullName evidence="7">Lysyl-tRNA synthetase</fullName>
        <shortName evidence="7">LysRS</shortName>
    </alternativeName>
</protein>
<dbReference type="InterPro" id="IPR006195">
    <property type="entry name" value="aa-tRNA-synth_II"/>
</dbReference>
<comment type="subunit">
    <text evidence="7">Homodimer.</text>
</comment>
<keyword evidence="7" id="KW-0963">Cytoplasm</keyword>
<keyword evidence="3 7" id="KW-0547">Nucleotide-binding</keyword>
<keyword evidence="5 7" id="KW-0030">Aminoacyl-tRNA synthetase</keyword>
<dbReference type="GO" id="GO:0004824">
    <property type="term" value="F:lysine-tRNA ligase activity"/>
    <property type="evidence" value="ECO:0007669"/>
    <property type="project" value="UniProtKB-UniRule"/>
</dbReference>
<dbReference type="Gene3D" id="2.40.50.140">
    <property type="entry name" value="Nucleic acid-binding proteins"/>
    <property type="match status" value="1"/>
</dbReference>
<dbReference type="PROSITE" id="PS50862">
    <property type="entry name" value="AA_TRNA_LIGASE_II"/>
    <property type="match status" value="1"/>
</dbReference>
<comment type="caution">
    <text evidence="9">The sequence shown here is derived from an EMBL/GenBank/DDBJ whole genome shotgun (WGS) entry which is preliminary data.</text>
</comment>
<comment type="similarity">
    <text evidence="7">Belongs to the class-II aminoacyl-tRNA synthetase family.</text>
</comment>
<dbReference type="SUPFAM" id="SSF50249">
    <property type="entry name" value="Nucleic acid-binding proteins"/>
    <property type="match status" value="1"/>
</dbReference>
<dbReference type="Pfam" id="PF00152">
    <property type="entry name" value="tRNA-synt_2"/>
    <property type="match status" value="1"/>
</dbReference>
<feature type="binding site" evidence="7">
    <location>
        <position position="371"/>
    </location>
    <ligand>
        <name>Mg(2+)</name>
        <dbReference type="ChEBI" id="CHEBI:18420"/>
        <label>1</label>
    </ligand>
</feature>
<gene>
    <name evidence="7" type="primary">lysS</name>
    <name evidence="9" type="ORF">A2819_01510</name>
</gene>
<keyword evidence="1 7" id="KW-0436">Ligase</keyword>
<dbReference type="InterPro" id="IPR004364">
    <property type="entry name" value="Aa-tRNA-synt_II"/>
</dbReference>
<evidence type="ECO:0000259" key="8">
    <source>
        <dbReference type="PROSITE" id="PS50862"/>
    </source>
</evidence>
<dbReference type="EC" id="6.1.1.6" evidence="7"/>
<keyword evidence="2 7" id="KW-0479">Metal-binding</keyword>
<feature type="domain" description="Aminoacyl-transfer RNA synthetases class-II family profile" evidence="8">
    <location>
        <begin position="173"/>
        <end position="452"/>
    </location>
</feature>
<evidence type="ECO:0000256" key="3">
    <source>
        <dbReference type="ARBA" id="ARBA00022741"/>
    </source>
</evidence>
<reference evidence="9 10" key="1">
    <citation type="journal article" date="2016" name="Nat. Commun.">
        <title>Thousands of microbial genomes shed light on interconnected biogeochemical processes in an aquifer system.</title>
        <authorList>
            <person name="Anantharaman K."/>
            <person name="Brown C.T."/>
            <person name="Hug L.A."/>
            <person name="Sharon I."/>
            <person name="Castelle C.J."/>
            <person name="Probst A.J."/>
            <person name="Thomas B.C."/>
            <person name="Singh A."/>
            <person name="Wilkins M.J."/>
            <person name="Karaoz U."/>
            <person name="Brodie E.L."/>
            <person name="Williams K.H."/>
            <person name="Hubbard S.S."/>
            <person name="Banfield J.F."/>
        </authorList>
    </citation>
    <scope>NUCLEOTIDE SEQUENCE [LARGE SCALE GENOMIC DNA]</scope>
</reference>
<proteinExistence type="inferred from homology"/>
<dbReference type="InterPro" id="IPR004365">
    <property type="entry name" value="NA-bd_OB_tRNA"/>
</dbReference>
<dbReference type="PANTHER" id="PTHR42918:SF15">
    <property type="entry name" value="LYSINE--TRNA LIGASE, CHLOROPLASTIC_MITOCHONDRIAL"/>
    <property type="match status" value="1"/>
</dbReference>
<evidence type="ECO:0000256" key="4">
    <source>
        <dbReference type="ARBA" id="ARBA00022840"/>
    </source>
</evidence>
<dbReference type="GO" id="GO:0000287">
    <property type="term" value="F:magnesium ion binding"/>
    <property type="evidence" value="ECO:0007669"/>
    <property type="project" value="UniProtKB-UniRule"/>
</dbReference>
<keyword evidence="7" id="KW-0460">Magnesium</keyword>
<dbReference type="GO" id="GO:0006430">
    <property type="term" value="P:lysyl-tRNA aminoacylation"/>
    <property type="evidence" value="ECO:0007669"/>
    <property type="project" value="UniProtKB-UniRule"/>
</dbReference>
<evidence type="ECO:0000256" key="1">
    <source>
        <dbReference type="ARBA" id="ARBA00022598"/>
    </source>
</evidence>
<sequence length="453" mass="52994">MPTLEELRQTRIQKLERLKNNGINSYPTKIRRDFEIKKILDKFWFWRITKKVFYLTGRIKNQRVHGKAAFFDLEDASGKIQCFMSPADLSSKKSYDEFIASCDIGDFVEVKGSVFKTKKGEKTLRIFEIRIIVKSLLPLPEKWHGLQDVEERYRKRYLDLLMNSEVKAKFLKRSAVIKELRNFFDERGFVEFETPMLQIIPGGATARPFETHLNALNLDLYLRIAPELYLKRLLVAGFEKVYEIGRNFRNEGMDAHHNPEFTMLEAYIAYKSSDYLKKFIEICFKQLVERVNDGNLAVEYQNNKIDFNGQWKEKKYDDLIKEFGDFDLAKKNLIQPTFVNNFPADILPLSKTLEKNYSQADAFQVFAGGLELVKAFTEQNDPLEQRRRFENQEQLREGGEEEAQRLDEDFLEALEYGMPPAAGFGLGIDRFTMLLTNSHSAREIILFPTMRPK</sequence>
<accession>A0A1F5B1T1</accession>
<name>A0A1F5B1T1_9BACT</name>
<comment type="caution">
    <text evidence="7">Lacks conserved residue(s) required for the propagation of feature annotation.</text>
</comment>
<dbReference type="AlphaFoldDB" id="A0A1F5B1T1"/>
<dbReference type="PRINTS" id="PR00982">
    <property type="entry name" value="TRNASYNTHLYS"/>
</dbReference>
<evidence type="ECO:0000256" key="2">
    <source>
        <dbReference type="ARBA" id="ARBA00022723"/>
    </source>
</evidence>